<keyword evidence="3" id="KW-1185">Reference proteome</keyword>
<reference evidence="2 3" key="1">
    <citation type="submission" date="2019-07" db="EMBL/GenBank/DDBJ databases">
        <title>Draft genome assembly of a fouling barnacle, Amphibalanus amphitrite (Darwin, 1854): The first reference genome for Thecostraca.</title>
        <authorList>
            <person name="Kim W."/>
        </authorList>
    </citation>
    <scope>NUCLEOTIDE SEQUENCE [LARGE SCALE GENOMIC DNA]</scope>
    <source>
        <strain evidence="2">SNU_AA5</strain>
        <tissue evidence="2">Soma without cirri and trophi</tissue>
    </source>
</reference>
<dbReference type="EMBL" id="VIIS01000394">
    <property type="protein sequence ID" value="KAF0309490.1"/>
    <property type="molecule type" value="Genomic_DNA"/>
</dbReference>
<proteinExistence type="predicted"/>
<feature type="compositionally biased region" description="Basic and acidic residues" evidence="1">
    <location>
        <begin position="641"/>
        <end position="669"/>
    </location>
</feature>
<evidence type="ECO:0000313" key="2">
    <source>
        <dbReference type="EMBL" id="KAF0309490.1"/>
    </source>
</evidence>
<evidence type="ECO:0000313" key="3">
    <source>
        <dbReference type="Proteomes" id="UP000440578"/>
    </source>
</evidence>
<gene>
    <name evidence="2" type="ORF">FJT64_019383</name>
</gene>
<dbReference type="Proteomes" id="UP000440578">
    <property type="component" value="Unassembled WGS sequence"/>
</dbReference>
<feature type="compositionally biased region" description="Basic and acidic residues" evidence="1">
    <location>
        <begin position="676"/>
        <end position="708"/>
    </location>
</feature>
<evidence type="ECO:0008006" key="4">
    <source>
        <dbReference type="Google" id="ProtNLM"/>
    </source>
</evidence>
<protein>
    <recommendedName>
        <fullName evidence="4">WH2 domain-containing protein</fullName>
    </recommendedName>
</protein>
<feature type="compositionally biased region" description="Polar residues" evidence="1">
    <location>
        <begin position="932"/>
        <end position="945"/>
    </location>
</feature>
<feature type="region of interest" description="Disordered" evidence="1">
    <location>
        <begin position="603"/>
        <end position="854"/>
    </location>
</feature>
<feature type="compositionally biased region" description="Acidic residues" evidence="1">
    <location>
        <begin position="65"/>
        <end position="81"/>
    </location>
</feature>
<feature type="compositionally biased region" description="Polar residues" evidence="1">
    <location>
        <begin position="47"/>
        <end position="59"/>
    </location>
</feature>
<feature type="compositionally biased region" description="Pro residues" evidence="1">
    <location>
        <begin position="781"/>
        <end position="794"/>
    </location>
</feature>
<feature type="compositionally biased region" description="Low complexity" evidence="1">
    <location>
        <begin position="891"/>
        <end position="902"/>
    </location>
</feature>
<feature type="compositionally biased region" description="Polar residues" evidence="1">
    <location>
        <begin position="620"/>
        <end position="632"/>
    </location>
</feature>
<feature type="compositionally biased region" description="Low complexity" evidence="1">
    <location>
        <begin position="247"/>
        <end position="278"/>
    </location>
</feature>
<evidence type="ECO:0000256" key="1">
    <source>
        <dbReference type="SAM" id="MobiDB-lite"/>
    </source>
</evidence>
<feature type="compositionally biased region" description="Polar residues" evidence="1">
    <location>
        <begin position="357"/>
        <end position="368"/>
    </location>
</feature>
<name>A0A6A4X0E9_AMPAM</name>
<feature type="region of interest" description="Disordered" evidence="1">
    <location>
        <begin position="891"/>
        <end position="1003"/>
    </location>
</feature>
<sequence length="1029" mass="111358">MRSPEPAQTTEPSEEDDETALLQREVDSALSCLDLDLDEALAESAAFTESSSLQTQSRLPPTETETSETETETETSQETEAETLPVVVRETAKAAPETPEPEQPQRTVLTSRQTVQETREVIETLLPVARVTESEAVPSPTLPSATVRTQSEEVITVTERQMTAPSTETTREPAAPQPTQTARAAERTEQRVESVAAKRRTPKLGATSRQHPVEVEEEVVVERVEKVQRNRMTPKDIKLHIERKLASFDQSPRSPSQPSQLISPPTSAPAAGGADSPDWQYRLPEPPTPFQDPTTAAGRTAPLEAPLEFQDNMTVTSSEPSEAGELAEATNAPLVERVGRSDPARSTADQSEAALASGSQSDATPTSRDQWDGGRSERPAKPERRRSSERLARQMSFSIGAYSQREPTGTEGGGSAGRPQRADSFHCQKTSAVSASQVTSGADSAAEPGGPEMTARRPVSRRRSSDAAAGSRGQRSAETDRPAAAEPVRPPRKYEVRLQWTELKFNSSKSYSMLNLSNGGLTMPAERPSPNMNKTQSQTDLAMESEVSDIQSEFLKLQRQFLHWQQQLLQNQSILQTKVAPLAARPSAAASLQSLEVIEELRRRVPEQEDSPDPPADYSGRSQSLPRGSSLQHPKLSLAAEQRRSEPEPQPEPERERSTAWTREQERTPPRQRASTLERRQESEPEPTRQRASTLERRPSETRAEKRVPWSPPKVALGTWAEQSRQSQVQLKEDRDYVLRQGPPPQSQQAAPEPTSEQAARRPAAVSVRPSKSVTVTSLGAPPPPVGVPLPQTAPQPVNGQQRLSAVAKVRHNESVPAPTAVLSSAVRGPSTRQPPAFSISDSKPSQPGRGVAAAAAAGRFTSVVSLTEEPRQPLSVSVQVSKTAARVGAATTAARPAESTTVTCRVSPPDQTAAQPRTVPSVVSVTRKDSATSTELSARQTASEVSRRSRNQPVVKGFRQPEVPAPVPPPPPPPAPVLPPASEAAAGRARLKPVSAGRPVVPKLDPREELMIAIREHGGLKKRGGVRP</sequence>
<feature type="region of interest" description="Disordered" evidence="1">
    <location>
        <begin position="133"/>
        <end position="490"/>
    </location>
</feature>
<feature type="region of interest" description="Disordered" evidence="1">
    <location>
        <begin position="44"/>
        <end position="115"/>
    </location>
</feature>
<feature type="compositionally biased region" description="Low complexity" evidence="1">
    <location>
        <begin position="172"/>
        <end position="183"/>
    </location>
</feature>
<feature type="region of interest" description="Disordered" evidence="1">
    <location>
        <begin position="1"/>
        <end position="20"/>
    </location>
</feature>
<feature type="compositionally biased region" description="Polar residues" evidence="1">
    <location>
        <begin position="721"/>
        <end position="730"/>
    </location>
</feature>
<feature type="compositionally biased region" description="Basic and acidic residues" evidence="1">
    <location>
        <begin position="369"/>
        <end position="392"/>
    </location>
</feature>
<accession>A0A6A4X0E9</accession>
<feature type="compositionally biased region" description="Basic and acidic residues" evidence="1">
    <location>
        <begin position="220"/>
        <end position="246"/>
    </location>
</feature>
<feature type="compositionally biased region" description="Polar residues" evidence="1">
    <location>
        <begin position="311"/>
        <end position="320"/>
    </location>
</feature>
<dbReference type="AlphaFoldDB" id="A0A6A4X0E9"/>
<dbReference type="OrthoDB" id="8882621at2759"/>
<comment type="caution">
    <text evidence="2">The sequence shown here is derived from an EMBL/GenBank/DDBJ whole genome shotgun (WGS) entry which is preliminary data.</text>
</comment>
<feature type="compositionally biased region" description="Low complexity" evidence="1">
    <location>
        <begin position="761"/>
        <end position="771"/>
    </location>
</feature>
<feature type="compositionally biased region" description="Polar residues" evidence="1">
    <location>
        <begin position="427"/>
        <end position="442"/>
    </location>
</feature>
<organism evidence="2 3">
    <name type="scientific">Amphibalanus amphitrite</name>
    <name type="common">Striped barnacle</name>
    <name type="synonym">Balanus amphitrite</name>
    <dbReference type="NCBI Taxonomy" id="1232801"/>
    <lineage>
        <taxon>Eukaryota</taxon>
        <taxon>Metazoa</taxon>
        <taxon>Ecdysozoa</taxon>
        <taxon>Arthropoda</taxon>
        <taxon>Crustacea</taxon>
        <taxon>Multicrustacea</taxon>
        <taxon>Cirripedia</taxon>
        <taxon>Thoracica</taxon>
        <taxon>Thoracicalcarea</taxon>
        <taxon>Balanomorpha</taxon>
        <taxon>Balanoidea</taxon>
        <taxon>Balanidae</taxon>
        <taxon>Amphibalaninae</taxon>
        <taxon>Amphibalanus</taxon>
    </lineage>
</organism>
<feature type="compositionally biased region" description="Pro residues" evidence="1">
    <location>
        <begin position="964"/>
        <end position="980"/>
    </location>
</feature>
<feature type="compositionally biased region" description="Polar residues" evidence="1">
    <location>
        <begin position="1"/>
        <end position="11"/>
    </location>
</feature>
<feature type="compositionally biased region" description="Polar residues" evidence="1">
    <location>
        <begin position="142"/>
        <end position="166"/>
    </location>
</feature>